<dbReference type="Gene3D" id="1.25.40.420">
    <property type="match status" value="1"/>
</dbReference>
<dbReference type="InterPro" id="IPR011333">
    <property type="entry name" value="SKP1/BTB/POZ_sf"/>
</dbReference>
<sequence>MHSTMSTITAEMEKGSQALTINGYSGTKGLGVGKCIKSTTFNVRGHSWCIGYYPDGGDEENADWIRFDLHLTGPVAEDGVKAQFMFSLIYKVGQPVSCFSIRRDVTVVKKIHAAAISLDSSTVPPLDLHLHLRDLLESKDGGDVSFEVGGEVFEAHRYMLAARSSVFKAELFGPMKASDTASHIRIDDMEARVFQSMLHFIYTDSLPEVDDKDKIVMAQHLLVAADRYNLVRLKLMCEDVLSSNIDIAIAASTLVLAQQHGCLGLKNACFKFLKAPGNLTAVMATDGFLHLTRGCPSLLIRLVLGHVDSDLCSPGPAGSIKAFPARLAQARQLQHIDHRTERATRSQILAINRYLDTRGHGVGKSINSGTFMAGGHSWYIAYFPDGDDEHCADWISVYLYLDRAAAEDQVVKAHFAFTVFNRKGRQIARKETSASGVNFSLLRNTNGYPRWGFKKVIERSSRLLDGTSFQIRCDVTVIKVRVETTTAQLQQGNVS</sequence>
<dbReference type="CDD" id="cd00121">
    <property type="entry name" value="MATH"/>
    <property type="match status" value="2"/>
</dbReference>
<dbReference type="PANTHER" id="PTHR26379:SF483">
    <property type="entry name" value="OS11G0619800 PROTEIN"/>
    <property type="match status" value="1"/>
</dbReference>
<dbReference type="Pfam" id="PF22486">
    <property type="entry name" value="MATH_2"/>
    <property type="match status" value="2"/>
</dbReference>
<dbReference type="Pfam" id="PF24570">
    <property type="entry name" value="BACK_BPM_SPOP"/>
    <property type="match status" value="1"/>
</dbReference>
<comment type="caution">
    <text evidence="5">The sequence shown here is derived from an EMBL/GenBank/DDBJ whole genome shotgun (WGS) entry which is preliminary data.</text>
</comment>
<dbReference type="AlphaFoldDB" id="A0AAV5ETR8"/>
<evidence type="ECO:0000313" key="5">
    <source>
        <dbReference type="EMBL" id="GJN25575.1"/>
    </source>
</evidence>
<organism evidence="5 6">
    <name type="scientific">Eleusine coracana subsp. coracana</name>
    <dbReference type="NCBI Taxonomy" id="191504"/>
    <lineage>
        <taxon>Eukaryota</taxon>
        <taxon>Viridiplantae</taxon>
        <taxon>Streptophyta</taxon>
        <taxon>Embryophyta</taxon>
        <taxon>Tracheophyta</taxon>
        <taxon>Spermatophyta</taxon>
        <taxon>Magnoliopsida</taxon>
        <taxon>Liliopsida</taxon>
        <taxon>Poales</taxon>
        <taxon>Poaceae</taxon>
        <taxon>PACMAD clade</taxon>
        <taxon>Chloridoideae</taxon>
        <taxon>Cynodonteae</taxon>
        <taxon>Eleusininae</taxon>
        <taxon>Eleusine</taxon>
    </lineage>
</organism>
<dbReference type="SUPFAM" id="SSF49599">
    <property type="entry name" value="TRAF domain-like"/>
    <property type="match status" value="2"/>
</dbReference>
<feature type="domain" description="BTB" evidence="3">
    <location>
        <begin position="142"/>
        <end position="210"/>
    </location>
</feature>
<comment type="similarity">
    <text evidence="2">Belongs to the Tdpoz family.</text>
</comment>
<reference evidence="5" key="2">
    <citation type="submission" date="2021-12" db="EMBL/GenBank/DDBJ databases">
        <title>Resequencing data analysis of finger millet.</title>
        <authorList>
            <person name="Hatakeyama M."/>
            <person name="Aluri S."/>
            <person name="Balachadran M.T."/>
            <person name="Sivarajan S.R."/>
            <person name="Poveda L."/>
            <person name="Shimizu-Inatsugi R."/>
            <person name="Schlapbach R."/>
            <person name="Sreeman S.M."/>
            <person name="Shimizu K.K."/>
        </authorList>
    </citation>
    <scope>NUCLEOTIDE SEQUENCE</scope>
</reference>
<accession>A0AAV5ETR8</accession>
<feature type="domain" description="MATH" evidence="4">
    <location>
        <begin position="344"/>
        <end position="482"/>
    </location>
</feature>
<dbReference type="InterPro" id="IPR056423">
    <property type="entry name" value="BACK_BPM_SPOP"/>
</dbReference>
<dbReference type="InterPro" id="IPR002083">
    <property type="entry name" value="MATH/TRAF_dom"/>
</dbReference>
<dbReference type="PROSITE" id="PS50144">
    <property type="entry name" value="MATH"/>
    <property type="match status" value="1"/>
</dbReference>
<dbReference type="PROSITE" id="PS50097">
    <property type="entry name" value="BTB"/>
    <property type="match status" value="1"/>
</dbReference>
<dbReference type="SMART" id="SM00225">
    <property type="entry name" value="BTB"/>
    <property type="match status" value="1"/>
</dbReference>
<dbReference type="Pfam" id="PF00651">
    <property type="entry name" value="BTB"/>
    <property type="match status" value="1"/>
</dbReference>
<evidence type="ECO:0000256" key="2">
    <source>
        <dbReference type="ARBA" id="ARBA00010846"/>
    </source>
</evidence>
<dbReference type="InterPro" id="IPR000210">
    <property type="entry name" value="BTB/POZ_dom"/>
</dbReference>
<dbReference type="EMBL" id="BQKI01000078">
    <property type="protein sequence ID" value="GJN25575.1"/>
    <property type="molecule type" value="Genomic_DNA"/>
</dbReference>
<evidence type="ECO:0000256" key="1">
    <source>
        <dbReference type="ARBA" id="ARBA00004906"/>
    </source>
</evidence>
<name>A0AAV5ETR8_ELECO</name>
<dbReference type="InterPro" id="IPR008974">
    <property type="entry name" value="TRAF-like"/>
</dbReference>
<evidence type="ECO:0000259" key="3">
    <source>
        <dbReference type="PROSITE" id="PS50097"/>
    </source>
</evidence>
<protein>
    <submittedName>
        <fullName evidence="5">Uncharacterized protein</fullName>
    </submittedName>
</protein>
<evidence type="ECO:0000313" key="6">
    <source>
        <dbReference type="Proteomes" id="UP001054889"/>
    </source>
</evidence>
<dbReference type="GO" id="GO:0016567">
    <property type="term" value="P:protein ubiquitination"/>
    <property type="evidence" value="ECO:0007669"/>
    <property type="project" value="InterPro"/>
</dbReference>
<gene>
    <name evidence="5" type="primary">gb13420</name>
    <name evidence="5" type="ORF">PR202_gb13420</name>
</gene>
<evidence type="ECO:0000259" key="4">
    <source>
        <dbReference type="PROSITE" id="PS50144"/>
    </source>
</evidence>
<dbReference type="SUPFAM" id="SSF54695">
    <property type="entry name" value="POZ domain"/>
    <property type="match status" value="1"/>
</dbReference>
<comment type="pathway">
    <text evidence="1">Protein modification; protein ubiquitination.</text>
</comment>
<proteinExistence type="inferred from homology"/>
<dbReference type="Gene3D" id="3.30.710.10">
    <property type="entry name" value="Potassium Channel Kv1.1, Chain A"/>
    <property type="match status" value="1"/>
</dbReference>
<dbReference type="InterPro" id="IPR045005">
    <property type="entry name" value="BPM1-6"/>
</dbReference>
<keyword evidence="6" id="KW-1185">Reference proteome</keyword>
<dbReference type="PANTHER" id="PTHR26379">
    <property type="entry name" value="BTB/POZ AND MATH DOMAIN-CONTAINING PROTEIN 1"/>
    <property type="match status" value="1"/>
</dbReference>
<dbReference type="Proteomes" id="UP001054889">
    <property type="component" value="Unassembled WGS sequence"/>
</dbReference>
<reference evidence="5" key="1">
    <citation type="journal article" date="2018" name="DNA Res.">
        <title>Multiple hybrid de novo genome assembly of finger millet, an orphan allotetraploid crop.</title>
        <authorList>
            <person name="Hatakeyama M."/>
            <person name="Aluri S."/>
            <person name="Balachadran M.T."/>
            <person name="Sivarajan S.R."/>
            <person name="Patrignani A."/>
            <person name="Gruter S."/>
            <person name="Poveda L."/>
            <person name="Shimizu-Inatsugi R."/>
            <person name="Baeten J."/>
            <person name="Francoijs K.J."/>
            <person name="Nataraja K.N."/>
            <person name="Reddy Y.A.N."/>
            <person name="Phadnis S."/>
            <person name="Ravikumar R.L."/>
            <person name="Schlapbach R."/>
            <person name="Sreeman S.M."/>
            <person name="Shimizu K.K."/>
        </authorList>
    </citation>
    <scope>NUCLEOTIDE SEQUENCE</scope>
</reference>
<dbReference type="Gene3D" id="2.60.210.10">
    <property type="entry name" value="Apoptosis, Tumor Necrosis Factor Receptor Associated Protein 2, Chain A"/>
    <property type="match status" value="2"/>
</dbReference>